<proteinExistence type="predicted"/>
<comment type="caution">
    <text evidence="1">The sequence shown here is derived from an EMBL/GenBank/DDBJ whole genome shotgun (WGS) entry which is preliminary data.</text>
</comment>
<dbReference type="Proteomes" id="UP000221168">
    <property type="component" value="Unassembled WGS sequence"/>
</dbReference>
<reference evidence="1 2" key="1">
    <citation type="submission" date="2017-10" db="EMBL/GenBank/DDBJ databases">
        <title>Sedimentibacterium mangrovi gen. nov., sp. nov., a novel member of family Phyllobacteriacea isolated from mangrove sediment.</title>
        <authorList>
            <person name="Liao H."/>
            <person name="Tian Y."/>
        </authorList>
    </citation>
    <scope>NUCLEOTIDE SEQUENCE [LARGE SCALE GENOMIC DNA]</scope>
    <source>
        <strain evidence="1 2">X9-2-2</strain>
    </source>
</reference>
<dbReference type="Pfam" id="PF10649">
    <property type="entry name" value="DUF2478"/>
    <property type="match status" value="1"/>
</dbReference>
<sequence length="179" mass="18353">MTRAPAATDDETAFPVAAIVAPKGVDPDALLTGLAGRLSARGLSVVGHVQASGENDAMVLVNVASGAATGISQDLGGASQGCRLDSGALAGVVGPLLAALERRPDLVIVNRFGKDEAEGRGFRTVFEKACELDVPVLTVVREAYLEDWRAMTGSAAHELPADPASLDHWIVGRVPSSAA</sequence>
<evidence type="ECO:0000313" key="1">
    <source>
        <dbReference type="EMBL" id="PHP66746.1"/>
    </source>
</evidence>
<evidence type="ECO:0008006" key="3">
    <source>
        <dbReference type="Google" id="ProtNLM"/>
    </source>
</evidence>
<protein>
    <recommendedName>
        <fullName evidence="3">3-dehydroquinate dehydratase</fullName>
    </recommendedName>
</protein>
<name>A0A2G1QMJ8_9HYPH</name>
<dbReference type="AlphaFoldDB" id="A0A2G1QMJ8"/>
<dbReference type="EMBL" id="PDVP01000006">
    <property type="protein sequence ID" value="PHP66746.1"/>
    <property type="molecule type" value="Genomic_DNA"/>
</dbReference>
<accession>A0A2G1QMJ8</accession>
<dbReference type="InterPro" id="IPR018912">
    <property type="entry name" value="DUF2478"/>
</dbReference>
<gene>
    <name evidence="1" type="ORF">CSC94_11585</name>
</gene>
<dbReference type="OrthoDB" id="5918880at2"/>
<keyword evidence="2" id="KW-1185">Reference proteome</keyword>
<evidence type="ECO:0000313" key="2">
    <source>
        <dbReference type="Proteomes" id="UP000221168"/>
    </source>
</evidence>
<organism evidence="1 2">
    <name type="scientific">Zhengella mangrovi</name>
    <dbReference type="NCBI Taxonomy" id="1982044"/>
    <lineage>
        <taxon>Bacteria</taxon>
        <taxon>Pseudomonadati</taxon>
        <taxon>Pseudomonadota</taxon>
        <taxon>Alphaproteobacteria</taxon>
        <taxon>Hyphomicrobiales</taxon>
        <taxon>Notoacmeibacteraceae</taxon>
        <taxon>Zhengella</taxon>
    </lineage>
</organism>
<dbReference type="RefSeq" id="WP_099306512.1">
    <property type="nucleotide sequence ID" value="NZ_PDVP01000006.1"/>
</dbReference>